<dbReference type="InterPro" id="IPR055170">
    <property type="entry name" value="GFO_IDH_MocA-like_dom"/>
</dbReference>
<dbReference type="EC" id="1.1.1.18" evidence="5"/>
<evidence type="ECO:0000259" key="3">
    <source>
        <dbReference type="Pfam" id="PF01408"/>
    </source>
</evidence>
<feature type="domain" description="Gfo/Idh/MocA-like oxidoreductase N-terminal" evidence="3">
    <location>
        <begin position="5"/>
        <end position="123"/>
    </location>
</feature>
<accession>A0ABY9TA81</accession>
<dbReference type="InterPro" id="IPR036291">
    <property type="entry name" value="NAD(P)-bd_dom_sf"/>
</dbReference>
<evidence type="ECO:0000259" key="4">
    <source>
        <dbReference type="Pfam" id="PF22725"/>
    </source>
</evidence>
<proteinExistence type="inferred from homology"/>
<reference evidence="5 6" key="1">
    <citation type="submission" date="2023-09" db="EMBL/GenBank/DDBJ databases">
        <title>Complete Genome and Methylome dissection of Bacillus brevis NEB573 original source of BbsI restriction endonuclease.</title>
        <authorList>
            <person name="Fomenkov A."/>
            <person name="Roberts R.D."/>
        </authorList>
    </citation>
    <scope>NUCLEOTIDE SEQUENCE [LARGE SCALE GENOMIC DNA]</scope>
    <source>
        <strain evidence="5 6">NEB573</strain>
    </source>
</reference>
<dbReference type="RefSeq" id="WP_310772292.1">
    <property type="nucleotide sequence ID" value="NZ_CP134050.1"/>
</dbReference>
<dbReference type="PANTHER" id="PTHR42840">
    <property type="entry name" value="NAD(P)-BINDING ROSSMANN-FOLD SUPERFAMILY PROTEIN-RELATED"/>
    <property type="match status" value="1"/>
</dbReference>
<dbReference type="EMBL" id="CP134050">
    <property type="protein sequence ID" value="WNC17005.1"/>
    <property type="molecule type" value="Genomic_DNA"/>
</dbReference>
<dbReference type="Proteomes" id="UP001256827">
    <property type="component" value="Chromosome"/>
</dbReference>
<dbReference type="PANTHER" id="PTHR42840:SF3">
    <property type="entry name" value="BINDING ROSSMANN FOLD OXIDOREDUCTASE, PUTATIVE (AFU_ORTHOLOGUE AFUA_2G10240)-RELATED"/>
    <property type="match status" value="1"/>
</dbReference>
<dbReference type="SUPFAM" id="SSF55347">
    <property type="entry name" value="Glyceraldehyde-3-phosphate dehydrogenase-like, C-terminal domain"/>
    <property type="match status" value="1"/>
</dbReference>
<protein>
    <submittedName>
        <fullName evidence="5">Inositol 2-dehydrogenase</fullName>
        <ecNumber evidence="5">1.1.1.18</ecNumber>
    </submittedName>
</protein>
<evidence type="ECO:0000313" key="6">
    <source>
        <dbReference type="Proteomes" id="UP001256827"/>
    </source>
</evidence>
<dbReference type="GO" id="GO:0050112">
    <property type="term" value="F:inositol 2-dehydrogenase (NAD+) activity"/>
    <property type="evidence" value="ECO:0007669"/>
    <property type="project" value="UniProtKB-EC"/>
</dbReference>
<dbReference type="InterPro" id="IPR030827">
    <property type="entry name" value="Myo_inos_IolG"/>
</dbReference>
<dbReference type="Pfam" id="PF01408">
    <property type="entry name" value="GFO_IDH_MocA"/>
    <property type="match status" value="1"/>
</dbReference>
<evidence type="ECO:0000256" key="1">
    <source>
        <dbReference type="ARBA" id="ARBA00010928"/>
    </source>
</evidence>
<dbReference type="NCBIfam" id="TIGR04380">
    <property type="entry name" value="myo_inos_iolG"/>
    <property type="match status" value="1"/>
</dbReference>
<gene>
    <name evidence="5" type="primary">iolG</name>
    <name evidence="5" type="ORF">RGB73_12060</name>
</gene>
<dbReference type="Gene3D" id="3.30.360.10">
    <property type="entry name" value="Dihydrodipicolinate Reductase, domain 2"/>
    <property type="match status" value="1"/>
</dbReference>
<dbReference type="SUPFAM" id="SSF51735">
    <property type="entry name" value="NAD(P)-binding Rossmann-fold domains"/>
    <property type="match status" value="1"/>
</dbReference>
<keyword evidence="2 5" id="KW-0560">Oxidoreductase</keyword>
<organism evidence="5 6">
    <name type="scientific">Brevibacillus brevis</name>
    <name type="common">Bacillus brevis</name>
    <dbReference type="NCBI Taxonomy" id="1393"/>
    <lineage>
        <taxon>Bacteria</taxon>
        <taxon>Bacillati</taxon>
        <taxon>Bacillota</taxon>
        <taxon>Bacilli</taxon>
        <taxon>Bacillales</taxon>
        <taxon>Paenibacillaceae</taxon>
        <taxon>Brevibacillus</taxon>
    </lineage>
</organism>
<comment type="similarity">
    <text evidence="1">Belongs to the Gfo/Idh/MocA family.</text>
</comment>
<evidence type="ECO:0000313" key="5">
    <source>
        <dbReference type="EMBL" id="WNC17005.1"/>
    </source>
</evidence>
<keyword evidence="6" id="KW-1185">Reference proteome</keyword>
<dbReference type="Gene3D" id="3.40.50.720">
    <property type="entry name" value="NAD(P)-binding Rossmann-like Domain"/>
    <property type="match status" value="1"/>
</dbReference>
<dbReference type="InterPro" id="IPR000683">
    <property type="entry name" value="Gfo/Idh/MocA-like_OxRdtase_N"/>
</dbReference>
<evidence type="ECO:0000256" key="2">
    <source>
        <dbReference type="ARBA" id="ARBA00023002"/>
    </source>
</evidence>
<sequence>MKTLTIGMIGAGRIGLLHAENLLRNKQVKVKAISDIRVDHLREWAAAEQVETVTADSRALLQDPDLDAVFICSSTDTHVSYIIEAARAGKHIFCEKPISFDPQETAQALAVVKQCGVQLQTGFNRRFDHNFMKVRQLIETGQIGEPHIIRITSRDPELPSYDYIKRSGGLLFDMAIHDFDMARFLAGSEVEEVYVKGAVLVDAKVGELGDIDTAVTLLTFQNGAVCVIDNSRRAAYGYDQRVEVFGSKGSVSVVNDTDSSAEWSTAEGVFREKPKHFFLERYQEAYVRETNAFVASIQAGTPVPVDGHDGYMAEVIAAAAQKSLAEKRPVPVAEMLRAFTHAG</sequence>
<name>A0ABY9TA81_BREBE</name>
<feature type="domain" description="GFO/IDH/MocA-like oxidoreductase" evidence="4">
    <location>
        <begin position="131"/>
        <end position="251"/>
    </location>
</feature>
<dbReference type="Pfam" id="PF22725">
    <property type="entry name" value="GFO_IDH_MocA_C3"/>
    <property type="match status" value="1"/>
</dbReference>